<dbReference type="Gene3D" id="3.40.1190.20">
    <property type="match status" value="1"/>
</dbReference>
<proteinExistence type="inferred from homology"/>
<protein>
    <submittedName>
        <fullName evidence="5">Sugar kinase, ribokinase</fullName>
    </submittedName>
</protein>
<organism evidence="5 6">
    <name type="scientific">Metallosphaera yellowstonensis MK1</name>
    <dbReference type="NCBI Taxonomy" id="671065"/>
    <lineage>
        <taxon>Archaea</taxon>
        <taxon>Thermoproteota</taxon>
        <taxon>Thermoprotei</taxon>
        <taxon>Sulfolobales</taxon>
        <taxon>Sulfolobaceae</taxon>
        <taxon>Metallosphaera</taxon>
    </lineage>
</organism>
<evidence type="ECO:0000313" key="5">
    <source>
        <dbReference type="EMBL" id="EHP70607.1"/>
    </source>
</evidence>
<dbReference type="AlphaFoldDB" id="H2C2Y6"/>
<accession>H2C2Y6</accession>
<dbReference type="OrthoDB" id="26949at2157"/>
<dbReference type="PANTHER" id="PTHR10584">
    <property type="entry name" value="SUGAR KINASE"/>
    <property type="match status" value="1"/>
</dbReference>
<dbReference type="InterPro" id="IPR029056">
    <property type="entry name" value="Ribokinase-like"/>
</dbReference>
<feature type="domain" description="Carbohydrate kinase PfkB" evidence="4">
    <location>
        <begin position="2"/>
        <end position="129"/>
    </location>
</feature>
<keyword evidence="3 5" id="KW-0418">Kinase</keyword>
<sequence length="276" mass="30023">MGKLNIDVIVRADQIPSPDSPQYTDLIEFFPGGSATNYAVAVARLGHSSKVYAKVGRTPLVKALMSPLAEEGVGLDYLEELDEEPNVAVIFLRNDGKISMIRRSNPRLMPTAEDVSKLRGIFDVIHFASIPPSSVVYDEGAKLVSYDPGPYASEYSGERVDVIFVNQEEYKRLGSRINSKLTVIKKGEEGAEVFGDGVECRAESIKVNAVDTTGAGDVFDAAFNVVYVADRPIEEALRLAIVASGIKVTRLGGISSPKLKEVEEKLKSMNPKVICR</sequence>
<dbReference type="InterPro" id="IPR011611">
    <property type="entry name" value="PfkB_dom"/>
</dbReference>
<evidence type="ECO:0000256" key="1">
    <source>
        <dbReference type="ARBA" id="ARBA00010688"/>
    </source>
</evidence>
<dbReference type="EMBL" id="JH597761">
    <property type="protein sequence ID" value="EHP70607.1"/>
    <property type="molecule type" value="Genomic_DNA"/>
</dbReference>
<dbReference type="STRING" id="671065.MetMK1DRAFT_00011100"/>
<keyword evidence="2" id="KW-0808">Transferase</keyword>
<dbReference type="SUPFAM" id="SSF53613">
    <property type="entry name" value="Ribokinase-like"/>
    <property type="match status" value="1"/>
</dbReference>
<dbReference type="PANTHER" id="PTHR10584:SF166">
    <property type="entry name" value="RIBOKINASE"/>
    <property type="match status" value="1"/>
</dbReference>
<name>H2C2Y6_9CREN</name>
<evidence type="ECO:0000256" key="2">
    <source>
        <dbReference type="ARBA" id="ARBA00022679"/>
    </source>
</evidence>
<dbReference type="RefSeq" id="WP_009071374.1">
    <property type="nucleotide sequence ID" value="NZ_JH597761.1"/>
</dbReference>
<dbReference type="eggNOG" id="arCOG00014">
    <property type="taxonomic scope" value="Archaea"/>
</dbReference>
<dbReference type="Proteomes" id="UP000003980">
    <property type="component" value="Unassembled WGS sequence"/>
</dbReference>
<gene>
    <name evidence="5" type="ORF">MetMK1DRAFT_00011100</name>
</gene>
<dbReference type="InterPro" id="IPR002173">
    <property type="entry name" value="Carboh/pur_kinase_PfkB_CS"/>
</dbReference>
<evidence type="ECO:0000259" key="4">
    <source>
        <dbReference type="Pfam" id="PF00294"/>
    </source>
</evidence>
<keyword evidence="6" id="KW-1185">Reference proteome</keyword>
<evidence type="ECO:0000313" key="6">
    <source>
        <dbReference type="Proteomes" id="UP000003980"/>
    </source>
</evidence>
<dbReference type="HOGENOM" id="CLU_027634_2_2_2"/>
<feature type="domain" description="Carbohydrate kinase PfkB" evidence="4">
    <location>
        <begin position="172"/>
        <end position="256"/>
    </location>
</feature>
<dbReference type="GO" id="GO:0016301">
    <property type="term" value="F:kinase activity"/>
    <property type="evidence" value="ECO:0007669"/>
    <property type="project" value="UniProtKB-KW"/>
</dbReference>
<evidence type="ECO:0000256" key="3">
    <source>
        <dbReference type="ARBA" id="ARBA00022777"/>
    </source>
</evidence>
<reference evidence="5 6" key="1">
    <citation type="submission" date="2012-01" db="EMBL/GenBank/DDBJ databases">
        <title>Improved High-Quality Draft sequence of Metallosphaera yellowstonensis MK1.</title>
        <authorList>
            <consortium name="US DOE Joint Genome Institute"/>
            <person name="Lucas S."/>
            <person name="Han J."/>
            <person name="Cheng J.-F."/>
            <person name="Goodwin L."/>
            <person name="Pitluck S."/>
            <person name="Peters L."/>
            <person name="Teshima H."/>
            <person name="Detter J.C."/>
            <person name="Han C."/>
            <person name="Tapia R."/>
            <person name="Land M."/>
            <person name="Hauser L."/>
            <person name="Kyrpides N."/>
            <person name="Kozubal M."/>
            <person name="Macur R.E."/>
            <person name="Jay Z."/>
            <person name="Inskeep W."/>
            <person name="Woyke T."/>
        </authorList>
    </citation>
    <scope>NUCLEOTIDE SEQUENCE [LARGE SCALE GENOMIC DNA]</scope>
    <source>
        <strain evidence="5 6">MK1</strain>
    </source>
</reference>
<comment type="similarity">
    <text evidence="1">Belongs to the carbohydrate kinase PfkB family.</text>
</comment>
<dbReference type="PROSITE" id="PS00583">
    <property type="entry name" value="PFKB_KINASES_1"/>
    <property type="match status" value="1"/>
</dbReference>
<dbReference type="Pfam" id="PF00294">
    <property type="entry name" value="PfkB"/>
    <property type="match status" value="2"/>
</dbReference>